<name>A0ABQ5ER32_9ASTR</name>
<dbReference type="EMBL" id="BQNB010016563">
    <property type="protein sequence ID" value="GJT53178.1"/>
    <property type="molecule type" value="Genomic_DNA"/>
</dbReference>
<dbReference type="Proteomes" id="UP001151760">
    <property type="component" value="Unassembled WGS sequence"/>
</dbReference>
<proteinExistence type="predicted"/>
<accession>A0ABQ5ER32</accession>
<reference evidence="1" key="1">
    <citation type="journal article" date="2022" name="Int. J. Mol. Sci.">
        <title>Draft Genome of Tanacetum Coccineum: Genomic Comparison of Closely Related Tanacetum-Family Plants.</title>
        <authorList>
            <person name="Yamashiro T."/>
            <person name="Shiraishi A."/>
            <person name="Nakayama K."/>
            <person name="Satake H."/>
        </authorList>
    </citation>
    <scope>NUCLEOTIDE SEQUENCE</scope>
</reference>
<evidence type="ECO:0000313" key="1">
    <source>
        <dbReference type="EMBL" id="GJT53178.1"/>
    </source>
</evidence>
<evidence type="ECO:0000313" key="2">
    <source>
        <dbReference type="Proteomes" id="UP001151760"/>
    </source>
</evidence>
<sequence length="236" mass="26199">MPNANTVKDFRPISLIGSLYKIIAKILSNRLVVVLGDIVNEVQSAFIKDRQILDGLFKGIKLNSSTTISHMFYADDVVFVGQWLRGKIMGTLVAKDTVNNAAVKLGCLILNTPFTYLGTKVGSSMTRYDAWEEVINKAIHGVDGQIGKHITVCNNSSWLHIVKEMGVLNHLGDDSLKNLYPRVYALENSEDVTVRSKLTDLRLDHSFRRDPRGGIEQAQFSSLSDLVSNVNLLPIL</sequence>
<comment type="caution">
    <text evidence="1">The sequence shown here is derived from an EMBL/GenBank/DDBJ whole genome shotgun (WGS) entry which is preliminary data.</text>
</comment>
<reference evidence="1" key="2">
    <citation type="submission" date="2022-01" db="EMBL/GenBank/DDBJ databases">
        <authorList>
            <person name="Yamashiro T."/>
            <person name="Shiraishi A."/>
            <person name="Satake H."/>
            <person name="Nakayama K."/>
        </authorList>
    </citation>
    <scope>NUCLEOTIDE SEQUENCE</scope>
</reference>
<gene>
    <name evidence="1" type="ORF">Tco_0988232</name>
</gene>
<keyword evidence="2" id="KW-1185">Reference proteome</keyword>
<evidence type="ECO:0008006" key="3">
    <source>
        <dbReference type="Google" id="ProtNLM"/>
    </source>
</evidence>
<organism evidence="1 2">
    <name type="scientific">Tanacetum coccineum</name>
    <dbReference type="NCBI Taxonomy" id="301880"/>
    <lineage>
        <taxon>Eukaryota</taxon>
        <taxon>Viridiplantae</taxon>
        <taxon>Streptophyta</taxon>
        <taxon>Embryophyta</taxon>
        <taxon>Tracheophyta</taxon>
        <taxon>Spermatophyta</taxon>
        <taxon>Magnoliopsida</taxon>
        <taxon>eudicotyledons</taxon>
        <taxon>Gunneridae</taxon>
        <taxon>Pentapetalae</taxon>
        <taxon>asterids</taxon>
        <taxon>campanulids</taxon>
        <taxon>Asterales</taxon>
        <taxon>Asteraceae</taxon>
        <taxon>Asteroideae</taxon>
        <taxon>Anthemideae</taxon>
        <taxon>Anthemidinae</taxon>
        <taxon>Tanacetum</taxon>
    </lineage>
</organism>
<protein>
    <recommendedName>
        <fullName evidence="3">RNA-directed DNA polymerase, eukaryota, reverse transcriptase zinc-binding domain protein</fullName>
    </recommendedName>
</protein>